<proteinExistence type="predicted"/>
<dbReference type="Proteomes" id="UP000002675">
    <property type="component" value="Chromosome I"/>
</dbReference>
<accession>Q7MIC0</accession>
<sequence>MRFWLFFARFLSRFFKQIMEVMTQRIEHDQAWDNHQSRNNKEHRPVVQVVHQLTTKGG</sequence>
<gene>
    <name evidence="1" type="ordered locus">VV2597</name>
</gene>
<reference evidence="1 2" key="1">
    <citation type="journal article" date="2003" name="Genome Res.">
        <title>Comparative genome analysis of Vibrio vulnificus, a marine pathogen.</title>
        <authorList>
            <person name="Chen C.Y."/>
            <person name="Wu K.M."/>
            <person name="Chang Y.C."/>
            <person name="Chang C.H."/>
            <person name="Tsai H.C."/>
            <person name="Liao T.L."/>
            <person name="Liu Y.M."/>
            <person name="Chen H.J."/>
            <person name="Shen A.B."/>
            <person name="Li J.C."/>
            <person name="Su T.L."/>
            <person name="Shao C.P."/>
            <person name="Lee C.T."/>
            <person name="Hor L.I."/>
            <person name="Tsai S.F."/>
        </authorList>
    </citation>
    <scope>NUCLEOTIDE SEQUENCE [LARGE SCALE GENOMIC DNA]</scope>
    <source>
        <strain evidence="1 2">YJ016</strain>
    </source>
</reference>
<dbReference type="HOGENOM" id="CLU_2978132_0_0_6"/>
<protein>
    <submittedName>
        <fullName evidence="1">Uncharacterized protein</fullName>
    </submittedName>
</protein>
<organism evidence="1 2">
    <name type="scientific">Vibrio vulnificus (strain YJ016)</name>
    <dbReference type="NCBI Taxonomy" id="196600"/>
    <lineage>
        <taxon>Bacteria</taxon>
        <taxon>Pseudomonadati</taxon>
        <taxon>Pseudomonadota</taxon>
        <taxon>Gammaproteobacteria</taxon>
        <taxon>Vibrionales</taxon>
        <taxon>Vibrionaceae</taxon>
        <taxon>Vibrio</taxon>
    </lineage>
</organism>
<dbReference type="EMBL" id="BA000037">
    <property type="protein sequence ID" value="BAC95361.1"/>
    <property type="molecule type" value="Genomic_DNA"/>
</dbReference>
<evidence type="ECO:0000313" key="1">
    <source>
        <dbReference type="EMBL" id="BAC95361.1"/>
    </source>
</evidence>
<name>Q7MIC0_VIBVY</name>
<evidence type="ECO:0000313" key="2">
    <source>
        <dbReference type="Proteomes" id="UP000002675"/>
    </source>
</evidence>
<dbReference type="AlphaFoldDB" id="Q7MIC0"/>
<dbReference type="KEGG" id="vvy:VV2597"/>